<comment type="caution">
    <text evidence="1">The sequence shown here is derived from an EMBL/GenBank/DDBJ whole genome shotgun (WGS) entry which is preliminary data.</text>
</comment>
<evidence type="ECO:0000313" key="2">
    <source>
        <dbReference type="Proteomes" id="UP000799754"/>
    </source>
</evidence>
<dbReference type="Proteomes" id="UP000799754">
    <property type="component" value="Unassembled WGS sequence"/>
</dbReference>
<organism evidence="1 2">
    <name type="scientific">Macroventuria anomochaeta</name>
    <dbReference type="NCBI Taxonomy" id="301207"/>
    <lineage>
        <taxon>Eukaryota</taxon>
        <taxon>Fungi</taxon>
        <taxon>Dikarya</taxon>
        <taxon>Ascomycota</taxon>
        <taxon>Pezizomycotina</taxon>
        <taxon>Dothideomycetes</taxon>
        <taxon>Pleosporomycetidae</taxon>
        <taxon>Pleosporales</taxon>
        <taxon>Pleosporineae</taxon>
        <taxon>Didymellaceae</taxon>
        <taxon>Macroventuria</taxon>
    </lineage>
</organism>
<evidence type="ECO:0000313" key="1">
    <source>
        <dbReference type="EMBL" id="KAF2629682.1"/>
    </source>
</evidence>
<protein>
    <submittedName>
        <fullName evidence="1">Uncharacterized protein</fullName>
    </submittedName>
</protein>
<gene>
    <name evidence="1" type="ORF">BU25DRAFT_408955</name>
</gene>
<reference evidence="1" key="1">
    <citation type="journal article" date="2020" name="Stud. Mycol.">
        <title>101 Dothideomycetes genomes: a test case for predicting lifestyles and emergence of pathogens.</title>
        <authorList>
            <person name="Haridas S."/>
            <person name="Albert R."/>
            <person name="Binder M."/>
            <person name="Bloem J."/>
            <person name="Labutti K."/>
            <person name="Salamov A."/>
            <person name="Andreopoulos B."/>
            <person name="Baker S."/>
            <person name="Barry K."/>
            <person name="Bills G."/>
            <person name="Bluhm B."/>
            <person name="Cannon C."/>
            <person name="Castanera R."/>
            <person name="Culley D."/>
            <person name="Daum C."/>
            <person name="Ezra D."/>
            <person name="Gonzalez J."/>
            <person name="Henrissat B."/>
            <person name="Kuo A."/>
            <person name="Liang C."/>
            <person name="Lipzen A."/>
            <person name="Lutzoni F."/>
            <person name="Magnuson J."/>
            <person name="Mondo S."/>
            <person name="Nolan M."/>
            <person name="Ohm R."/>
            <person name="Pangilinan J."/>
            <person name="Park H.-J."/>
            <person name="Ramirez L."/>
            <person name="Alfaro M."/>
            <person name="Sun H."/>
            <person name="Tritt A."/>
            <person name="Yoshinaga Y."/>
            <person name="Zwiers L.-H."/>
            <person name="Turgeon B."/>
            <person name="Goodwin S."/>
            <person name="Spatafora J."/>
            <person name="Crous P."/>
            <person name="Grigoriev I."/>
        </authorList>
    </citation>
    <scope>NUCLEOTIDE SEQUENCE</scope>
    <source>
        <strain evidence="1">CBS 525.71</strain>
    </source>
</reference>
<sequence>MYKWYWEAAACYAYLADVTGPDEQCRSCLQNRSPPSRTRIQCGHSFGKPGWFTRSWTVQELLAPVLSNSTPRAGNALTQGRSCWVISSVQQTQGGHIF</sequence>
<proteinExistence type="predicted"/>
<dbReference type="EMBL" id="MU006709">
    <property type="protein sequence ID" value="KAF2629682.1"/>
    <property type="molecule type" value="Genomic_DNA"/>
</dbReference>
<accession>A0ACB6S848</accession>
<keyword evidence="2" id="KW-1185">Reference proteome</keyword>
<name>A0ACB6S848_9PLEO</name>